<evidence type="ECO:0000313" key="3">
    <source>
        <dbReference type="Proteomes" id="UP000807342"/>
    </source>
</evidence>
<dbReference type="EMBL" id="MU152661">
    <property type="protein sequence ID" value="KAF9440289.1"/>
    <property type="molecule type" value="Genomic_DNA"/>
</dbReference>
<evidence type="ECO:0000313" key="2">
    <source>
        <dbReference type="EMBL" id="KAF9440289.1"/>
    </source>
</evidence>
<reference evidence="2" key="1">
    <citation type="submission" date="2020-11" db="EMBL/GenBank/DDBJ databases">
        <authorList>
            <consortium name="DOE Joint Genome Institute"/>
            <person name="Ahrendt S."/>
            <person name="Riley R."/>
            <person name="Andreopoulos W."/>
            <person name="Labutti K."/>
            <person name="Pangilinan J."/>
            <person name="Ruiz-Duenas F.J."/>
            <person name="Barrasa J.M."/>
            <person name="Sanchez-Garcia M."/>
            <person name="Camarero S."/>
            <person name="Miyauchi S."/>
            <person name="Serrano A."/>
            <person name="Linde D."/>
            <person name="Babiker R."/>
            <person name="Drula E."/>
            <person name="Ayuso-Fernandez I."/>
            <person name="Pacheco R."/>
            <person name="Padilla G."/>
            <person name="Ferreira P."/>
            <person name="Barriuso J."/>
            <person name="Kellner H."/>
            <person name="Castanera R."/>
            <person name="Alfaro M."/>
            <person name="Ramirez L."/>
            <person name="Pisabarro A.G."/>
            <person name="Kuo A."/>
            <person name="Tritt A."/>
            <person name="Lipzen A."/>
            <person name="He G."/>
            <person name="Yan M."/>
            <person name="Ng V."/>
            <person name="Cullen D."/>
            <person name="Martin F."/>
            <person name="Rosso M.-N."/>
            <person name="Henrissat B."/>
            <person name="Hibbett D."/>
            <person name="Martinez A.T."/>
            <person name="Grigoriev I.V."/>
        </authorList>
    </citation>
    <scope>NUCLEOTIDE SEQUENCE</scope>
    <source>
        <strain evidence="2">MF-IS2</strain>
    </source>
</reference>
<dbReference type="AlphaFoldDB" id="A0A9P6BW02"/>
<organism evidence="2 3">
    <name type="scientific">Macrolepiota fuliginosa MF-IS2</name>
    <dbReference type="NCBI Taxonomy" id="1400762"/>
    <lineage>
        <taxon>Eukaryota</taxon>
        <taxon>Fungi</taxon>
        <taxon>Dikarya</taxon>
        <taxon>Basidiomycota</taxon>
        <taxon>Agaricomycotina</taxon>
        <taxon>Agaricomycetes</taxon>
        <taxon>Agaricomycetidae</taxon>
        <taxon>Agaricales</taxon>
        <taxon>Agaricineae</taxon>
        <taxon>Agaricaceae</taxon>
        <taxon>Macrolepiota</taxon>
    </lineage>
</organism>
<protein>
    <submittedName>
        <fullName evidence="2">Uncharacterized protein</fullName>
    </submittedName>
</protein>
<gene>
    <name evidence="2" type="ORF">P691DRAFT_767981</name>
</gene>
<proteinExistence type="predicted"/>
<feature type="region of interest" description="Disordered" evidence="1">
    <location>
        <begin position="23"/>
        <end position="52"/>
    </location>
</feature>
<evidence type="ECO:0000256" key="1">
    <source>
        <dbReference type="SAM" id="MobiDB-lite"/>
    </source>
</evidence>
<accession>A0A9P6BW02</accession>
<keyword evidence="3" id="KW-1185">Reference proteome</keyword>
<sequence length="52" mass="5589">MADPNKRRSKRAAFKGFFSRLFPNTISRPTSPADATPTASSPSKSTPAIPII</sequence>
<feature type="non-terminal residue" evidence="2">
    <location>
        <position position="52"/>
    </location>
</feature>
<dbReference type="Proteomes" id="UP000807342">
    <property type="component" value="Unassembled WGS sequence"/>
</dbReference>
<comment type="caution">
    <text evidence="2">The sequence shown here is derived from an EMBL/GenBank/DDBJ whole genome shotgun (WGS) entry which is preliminary data.</text>
</comment>
<feature type="compositionally biased region" description="Low complexity" evidence="1">
    <location>
        <begin position="27"/>
        <end position="52"/>
    </location>
</feature>
<name>A0A9P6BW02_9AGAR</name>